<dbReference type="EMBL" id="KV454210">
    <property type="protein sequence ID" value="ODQ60406.1"/>
    <property type="molecule type" value="Genomic_DNA"/>
</dbReference>
<keyword evidence="2" id="KW-1185">Reference proteome</keyword>
<dbReference type="RefSeq" id="XP_019039613.1">
    <property type="nucleotide sequence ID" value="XM_019184145.1"/>
</dbReference>
<dbReference type="AlphaFoldDB" id="A0A1E3P4J4"/>
<evidence type="ECO:0000313" key="2">
    <source>
        <dbReference type="Proteomes" id="UP000094112"/>
    </source>
</evidence>
<dbReference type="Proteomes" id="UP000094112">
    <property type="component" value="Unassembled WGS sequence"/>
</dbReference>
<name>A0A1E3P4J4_WICAA</name>
<dbReference type="GeneID" id="30201391"/>
<evidence type="ECO:0000313" key="1">
    <source>
        <dbReference type="EMBL" id="ODQ60406.1"/>
    </source>
</evidence>
<gene>
    <name evidence="1" type="ORF">WICANDRAFT_68897</name>
</gene>
<sequence>MDSEKNEVAPGSNRVQQLIAGLKSTTLKNIKLLSSYQKDYEGFKTKYLELVEDFKNELSGVDENGGETAFKRNEYRKVLYLRRFDLIVKPITLRLKDPDIYNKTKEVLWKLIVQTCQVTKYKPGLVQYMYELNAFFNLAPPIFPDSNRKPQITLKFEDNQSIGNNGAIMIENFTNDIFEHDWHCKLAFEIYNSATFKLPKPSEFFSYNFLTRCQYSYHKEELITLIVANILKPIKTILSNQGFTLEIENNVNLRDLPDNSKLVDVSSFEFQLKADILLKYHKPISKSNMAAFTILVCEPSSLKEYIKDFKHDKGRYTLKSANFKNLVTQAFCLSVFVLNNFGIITDYNSFLLFKVDQDLKLECQKSSIMNKRAKNGGLRSSGFHCEVIHIKDGLCIAKLASFISDSNA</sequence>
<protein>
    <submittedName>
        <fullName evidence="1">Uncharacterized protein</fullName>
    </submittedName>
</protein>
<accession>A0A1E3P4J4</accession>
<reference evidence="1 2" key="1">
    <citation type="journal article" date="2016" name="Proc. Natl. Acad. Sci. U.S.A.">
        <title>Comparative genomics of biotechnologically important yeasts.</title>
        <authorList>
            <person name="Riley R."/>
            <person name="Haridas S."/>
            <person name="Wolfe K.H."/>
            <person name="Lopes M.R."/>
            <person name="Hittinger C.T."/>
            <person name="Goeker M."/>
            <person name="Salamov A.A."/>
            <person name="Wisecaver J.H."/>
            <person name="Long T.M."/>
            <person name="Calvey C.H."/>
            <person name="Aerts A.L."/>
            <person name="Barry K.W."/>
            <person name="Choi C."/>
            <person name="Clum A."/>
            <person name="Coughlan A.Y."/>
            <person name="Deshpande S."/>
            <person name="Douglass A.P."/>
            <person name="Hanson S.J."/>
            <person name="Klenk H.-P."/>
            <person name="LaButti K.M."/>
            <person name="Lapidus A."/>
            <person name="Lindquist E.A."/>
            <person name="Lipzen A.M."/>
            <person name="Meier-Kolthoff J.P."/>
            <person name="Ohm R.A."/>
            <person name="Otillar R.P."/>
            <person name="Pangilinan J.L."/>
            <person name="Peng Y."/>
            <person name="Rokas A."/>
            <person name="Rosa C.A."/>
            <person name="Scheuner C."/>
            <person name="Sibirny A.A."/>
            <person name="Slot J.C."/>
            <person name="Stielow J.B."/>
            <person name="Sun H."/>
            <person name="Kurtzman C.P."/>
            <person name="Blackwell M."/>
            <person name="Grigoriev I.V."/>
            <person name="Jeffries T.W."/>
        </authorList>
    </citation>
    <scope>NUCLEOTIDE SEQUENCE [LARGE SCALE GENOMIC DNA]</scope>
    <source>
        <strain evidence="2">ATCC 58044 / CBS 1984 / NCYC 433 / NRRL Y-366-8</strain>
    </source>
</reference>
<organism evidence="1 2">
    <name type="scientific">Wickerhamomyces anomalus (strain ATCC 58044 / CBS 1984 / NCYC 433 / NRRL Y-366-8)</name>
    <name type="common">Yeast</name>
    <name type="synonym">Hansenula anomala</name>
    <dbReference type="NCBI Taxonomy" id="683960"/>
    <lineage>
        <taxon>Eukaryota</taxon>
        <taxon>Fungi</taxon>
        <taxon>Dikarya</taxon>
        <taxon>Ascomycota</taxon>
        <taxon>Saccharomycotina</taxon>
        <taxon>Saccharomycetes</taxon>
        <taxon>Phaffomycetales</taxon>
        <taxon>Wickerhamomycetaceae</taxon>
        <taxon>Wickerhamomyces</taxon>
    </lineage>
</organism>
<proteinExistence type="predicted"/>
<dbReference type="OrthoDB" id="10472387at2759"/>